<dbReference type="AlphaFoldDB" id="A0AA39WYU0"/>
<name>A0AA39WYU0_9PEZI</name>
<evidence type="ECO:0000313" key="2">
    <source>
        <dbReference type="Proteomes" id="UP001175000"/>
    </source>
</evidence>
<evidence type="ECO:0000313" key="1">
    <source>
        <dbReference type="EMBL" id="KAK0624106.1"/>
    </source>
</evidence>
<accession>A0AA39WYU0</accession>
<keyword evidence="2" id="KW-1185">Reference proteome</keyword>
<organism evidence="1 2">
    <name type="scientific">Immersiella caudata</name>
    <dbReference type="NCBI Taxonomy" id="314043"/>
    <lineage>
        <taxon>Eukaryota</taxon>
        <taxon>Fungi</taxon>
        <taxon>Dikarya</taxon>
        <taxon>Ascomycota</taxon>
        <taxon>Pezizomycotina</taxon>
        <taxon>Sordariomycetes</taxon>
        <taxon>Sordariomycetidae</taxon>
        <taxon>Sordariales</taxon>
        <taxon>Lasiosphaeriaceae</taxon>
        <taxon>Immersiella</taxon>
    </lineage>
</organism>
<reference evidence="1" key="1">
    <citation type="submission" date="2023-06" db="EMBL/GenBank/DDBJ databases">
        <title>Genome-scale phylogeny and comparative genomics of the fungal order Sordariales.</title>
        <authorList>
            <consortium name="Lawrence Berkeley National Laboratory"/>
            <person name="Hensen N."/>
            <person name="Bonometti L."/>
            <person name="Westerberg I."/>
            <person name="Brannstrom I.O."/>
            <person name="Guillou S."/>
            <person name="Cros-Aarteil S."/>
            <person name="Calhoun S."/>
            <person name="Haridas S."/>
            <person name="Kuo A."/>
            <person name="Mondo S."/>
            <person name="Pangilinan J."/>
            <person name="Riley R."/>
            <person name="Labutti K."/>
            <person name="Andreopoulos B."/>
            <person name="Lipzen A."/>
            <person name="Chen C."/>
            <person name="Yanf M."/>
            <person name="Daum C."/>
            <person name="Ng V."/>
            <person name="Clum A."/>
            <person name="Steindorff A."/>
            <person name="Ohm R."/>
            <person name="Martin F."/>
            <person name="Silar P."/>
            <person name="Natvig D."/>
            <person name="Lalanne C."/>
            <person name="Gautier V."/>
            <person name="Ament-Velasquez S.L."/>
            <person name="Kruys A."/>
            <person name="Hutchinson M.I."/>
            <person name="Powell A.J."/>
            <person name="Barry K."/>
            <person name="Miller A.N."/>
            <person name="Grigoriev I.V."/>
            <person name="Debuchy R."/>
            <person name="Gladieux P."/>
            <person name="Thoren M.H."/>
            <person name="Johannesson H."/>
        </authorList>
    </citation>
    <scope>NUCLEOTIDE SEQUENCE</scope>
    <source>
        <strain evidence="1">CBS 606.72</strain>
    </source>
</reference>
<dbReference type="EMBL" id="JAULSU010000003">
    <property type="protein sequence ID" value="KAK0624106.1"/>
    <property type="molecule type" value="Genomic_DNA"/>
</dbReference>
<sequence>MDTLRDATHDTTSASFCLPDFSTFLAHITDATKAAWLEKPHIEYKKVKVLMMSWENDDLEVETEMKPLASVFQGLYQFDTETWRIPLKRSGAELSRKIANVVRTEGQQGNLIIFYYGGHAKANEHVAGRPIWFANRSTNSPFVRSSLMHTELDKASCDILLLYDCPHAVQPGEPFAGKGMIQTLAASPLDASTTTTDTHQSFTPSLVQELAHAAHSSEPLSVVELHRRIISRQQTVAPKVYFTDDSYSIVQVSRQTGQPIVEPSRQRLPMHNLLTSSATRTIVLSPLKTDAPTPLEQPLVLLSPPSPRPQSHVDTDSTDGPDVLVACRLKDQNIDAEKWKSWLANAAEGAKGIKIAAVYPSFSLLLLVKMPIAVWDMLPVSPAMSFVGYTSGRDFSADLERALGKGKEPAEESGERINGKVMAKVGPSGNQKTAVGYERQHGFNMRGAAKTSLWPHVFTQGRPEAYVFELEPHCLRMSEIFADDELTEPQRIIREFVRDAEDDPSGKHIRDEIQQFCEPAGGDRRSDTDVKGAEAVMEIIFGEKGRGVHEMKLLGRDQLLDALLPSTVRSLIKTGEAPDLHPAKQRLIYLNNLDPWSTLSIAAVASQTQAGFLKDFVHKHLTSRAGIGVAIATDNKAFQLAFHLPVLAWRTGIATPDPRQLRSHTDLQFLDNASGDQAHLYESQLSCMVTGLDDGFFTAYGFFDTYYDGARSKHAAHHFERSSTDPLLRSKAGVSSKTLTARDYFLHAMQYAFGDAKAEWMNSGLAVMKKLKASVRSP</sequence>
<dbReference type="Proteomes" id="UP001175000">
    <property type="component" value="Unassembled WGS sequence"/>
</dbReference>
<proteinExistence type="predicted"/>
<comment type="caution">
    <text evidence="1">The sequence shown here is derived from an EMBL/GenBank/DDBJ whole genome shotgun (WGS) entry which is preliminary data.</text>
</comment>
<protein>
    <submittedName>
        <fullName evidence="1">Uncharacterized protein</fullName>
    </submittedName>
</protein>
<gene>
    <name evidence="1" type="ORF">B0T14DRAFT_428332</name>
</gene>